<reference evidence="1 2" key="1">
    <citation type="submission" date="2020-03" db="EMBL/GenBank/DDBJ databases">
        <title>Metagenomic, metatranscriptomic, and metabolomic analyses revealed the key microbes and metabolic features during the fermentation of ganjang, Korean traditional soy sauce.</title>
        <authorList>
            <person name="Chun B.H."/>
            <person name="Jeon C.O."/>
        </authorList>
    </citation>
    <scope>NUCLEOTIDE SEQUENCE [LARGE SCALE GENOMIC DNA]</scope>
    <source>
        <strain evidence="1 2">KG14</strain>
    </source>
</reference>
<protein>
    <submittedName>
        <fullName evidence="1">Phage tail protein</fullName>
    </submittedName>
</protein>
<sequence>MSILSQGTNVYVLDPNGGTPKVLKVECATSLSPGGDPADQIEDTCLEAHERSYKPGLRTPGQATMGLNADPKNDSHLTLYNLSRQNPSPVLKFAVGWSDGTDAPTISSGSDDFDLPETRTWFTFQGYIADFPFDFSQNTVVTTELSIQRSGGSNWIKKGATGP</sequence>
<dbReference type="Pfam" id="PF16460">
    <property type="entry name" value="Phage_TTP_11"/>
    <property type="match status" value="1"/>
</dbReference>
<keyword evidence="2" id="KW-1185">Reference proteome</keyword>
<comment type="caution">
    <text evidence="1">The sequence shown here is derived from an EMBL/GenBank/DDBJ whole genome shotgun (WGS) entry which is preliminary data.</text>
</comment>
<gene>
    <name evidence="1" type="ORF">HLV39_12425</name>
</gene>
<name>A0A851HTF3_9GAMM</name>
<accession>A0A851HTF3</accession>
<evidence type="ECO:0000313" key="1">
    <source>
        <dbReference type="EMBL" id="NWN92297.1"/>
    </source>
</evidence>
<dbReference type="AlphaFoldDB" id="A0A851HTF3"/>
<proteinExistence type="predicted"/>
<dbReference type="Proteomes" id="UP000536442">
    <property type="component" value="Unassembled WGS sequence"/>
</dbReference>
<evidence type="ECO:0000313" key="2">
    <source>
        <dbReference type="Proteomes" id="UP000536442"/>
    </source>
</evidence>
<dbReference type="InterPro" id="IPR032495">
    <property type="entry name" value="Phage_TTP_11"/>
</dbReference>
<dbReference type="Gene3D" id="4.10.410.40">
    <property type="match status" value="1"/>
</dbReference>
<organism evidence="1 2">
    <name type="scientific">Marinobacter adhaerens</name>
    <dbReference type="NCBI Taxonomy" id="1033846"/>
    <lineage>
        <taxon>Bacteria</taxon>
        <taxon>Pseudomonadati</taxon>
        <taxon>Pseudomonadota</taxon>
        <taxon>Gammaproteobacteria</taxon>
        <taxon>Pseudomonadales</taxon>
        <taxon>Marinobacteraceae</taxon>
        <taxon>Marinobacter</taxon>
    </lineage>
</organism>
<dbReference type="EMBL" id="JABEVQ010000006">
    <property type="protein sequence ID" value="NWN92297.1"/>
    <property type="molecule type" value="Genomic_DNA"/>
</dbReference>